<sequence length="58" mass="6346">MGRKVLCNVIRVHGDVAIMKMGKEVTPLSAIVVDGMNSKYSKVSTVVEKSMVKNLLCH</sequence>
<accession>A0A5A7ST74</accession>
<name>A0A5A7ST74_CUCMM</name>
<dbReference type="Proteomes" id="UP000321393">
    <property type="component" value="Unassembled WGS sequence"/>
</dbReference>
<organism evidence="1 3">
    <name type="scientific">Cucumis melo var. makuwa</name>
    <name type="common">Oriental melon</name>
    <dbReference type="NCBI Taxonomy" id="1194695"/>
    <lineage>
        <taxon>Eukaryota</taxon>
        <taxon>Viridiplantae</taxon>
        <taxon>Streptophyta</taxon>
        <taxon>Embryophyta</taxon>
        <taxon>Tracheophyta</taxon>
        <taxon>Spermatophyta</taxon>
        <taxon>Magnoliopsida</taxon>
        <taxon>eudicotyledons</taxon>
        <taxon>Gunneridae</taxon>
        <taxon>Pentapetalae</taxon>
        <taxon>rosids</taxon>
        <taxon>fabids</taxon>
        <taxon>Cucurbitales</taxon>
        <taxon>Cucurbitaceae</taxon>
        <taxon>Benincaseae</taxon>
        <taxon>Cucumis</taxon>
    </lineage>
</organism>
<proteinExistence type="predicted"/>
<dbReference type="AlphaFoldDB" id="A0A5A7ST74"/>
<evidence type="ECO:0000313" key="4">
    <source>
        <dbReference type="Proteomes" id="UP000321947"/>
    </source>
</evidence>
<dbReference type="Proteomes" id="UP000321947">
    <property type="component" value="Unassembled WGS sequence"/>
</dbReference>
<evidence type="ECO:0000313" key="1">
    <source>
        <dbReference type="EMBL" id="KAA0032557.1"/>
    </source>
</evidence>
<gene>
    <name evidence="2" type="ORF">E5676_scaffold284G00670</name>
    <name evidence="1" type="ORF">E6C27_scaffold43053G00160</name>
</gene>
<evidence type="ECO:0000313" key="3">
    <source>
        <dbReference type="Proteomes" id="UP000321393"/>
    </source>
</evidence>
<reference evidence="3 4" key="1">
    <citation type="submission" date="2019-08" db="EMBL/GenBank/DDBJ databases">
        <title>Draft genome sequences of two oriental melons (Cucumis melo L. var makuwa).</title>
        <authorList>
            <person name="Kwon S.-Y."/>
        </authorList>
    </citation>
    <scope>NUCLEOTIDE SEQUENCE [LARGE SCALE GENOMIC DNA]</scope>
    <source>
        <strain evidence="4">cv. Chang Bougi</strain>
        <strain evidence="3">cv. SW 3</strain>
        <tissue evidence="1">Leaf</tissue>
    </source>
</reference>
<comment type="caution">
    <text evidence="1">The sequence shown here is derived from an EMBL/GenBank/DDBJ whole genome shotgun (WGS) entry which is preliminary data.</text>
</comment>
<dbReference type="EMBL" id="SSTD01006073">
    <property type="protein sequence ID" value="TYK20924.1"/>
    <property type="molecule type" value="Genomic_DNA"/>
</dbReference>
<protein>
    <submittedName>
        <fullName evidence="1">BURP domain-containing protein 5-like</fullName>
    </submittedName>
</protein>
<evidence type="ECO:0000313" key="2">
    <source>
        <dbReference type="EMBL" id="TYK20924.1"/>
    </source>
</evidence>
<dbReference type="EMBL" id="SSTE01021314">
    <property type="protein sequence ID" value="KAA0032557.1"/>
    <property type="molecule type" value="Genomic_DNA"/>
</dbReference>